<evidence type="ECO:0000313" key="1">
    <source>
        <dbReference type="EMBL" id="MDT0332144.1"/>
    </source>
</evidence>
<protein>
    <submittedName>
        <fullName evidence="1">Uncharacterized protein</fullName>
    </submittedName>
</protein>
<accession>A0ABU2MHF6</accession>
<dbReference type="EMBL" id="JAVREP010000039">
    <property type="protein sequence ID" value="MDT0332144.1"/>
    <property type="molecule type" value="Genomic_DNA"/>
</dbReference>
<evidence type="ECO:0000313" key="2">
    <source>
        <dbReference type="Proteomes" id="UP001183390"/>
    </source>
</evidence>
<organism evidence="1 2">
    <name type="scientific">Nocardiopsis lambiniae</name>
    <dbReference type="NCBI Taxonomy" id="3075539"/>
    <lineage>
        <taxon>Bacteria</taxon>
        <taxon>Bacillati</taxon>
        <taxon>Actinomycetota</taxon>
        <taxon>Actinomycetes</taxon>
        <taxon>Streptosporangiales</taxon>
        <taxon>Nocardiopsidaceae</taxon>
        <taxon>Nocardiopsis</taxon>
    </lineage>
</organism>
<gene>
    <name evidence="1" type="ORF">RM479_27355</name>
</gene>
<sequence>MREAVERLYTVFARHRLAARIDGCPHCVTDEDQHLLRRSPLRELGEADLSRFVAKAITTWGNVDDLRHFLPRILDLALPGGGVIEIDTVAAKLDLARWWEWPMDERDAVRACFAALWRRTLEREPEERPAVLLLDTLATAFDDLAPFLDAWTARLHRWADHHPAVRQFADTAGTIVATSPTLRHPQVVVWLLTLLPHLELLFKEIEEVDLGLAEALLDTHDQLVLLRGTISLR</sequence>
<keyword evidence="2" id="KW-1185">Reference proteome</keyword>
<name>A0ABU2MHF6_9ACTN</name>
<dbReference type="Proteomes" id="UP001183390">
    <property type="component" value="Unassembled WGS sequence"/>
</dbReference>
<dbReference type="RefSeq" id="WP_311514571.1">
    <property type="nucleotide sequence ID" value="NZ_JAVREP010000039.1"/>
</dbReference>
<reference evidence="2" key="1">
    <citation type="submission" date="2023-07" db="EMBL/GenBank/DDBJ databases">
        <title>30 novel species of actinomycetes from the DSMZ collection.</title>
        <authorList>
            <person name="Nouioui I."/>
        </authorList>
    </citation>
    <scope>NUCLEOTIDE SEQUENCE [LARGE SCALE GENOMIC DNA]</scope>
    <source>
        <strain evidence="2">DSM 44743</strain>
    </source>
</reference>
<comment type="caution">
    <text evidence="1">The sequence shown here is derived from an EMBL/GenBank/DDBJ whole genome shotgun (WGS) entry which is preliminary data.</text>
</comment>
<proteinExistence type="predicted"/>